<gene>
    <name evidence="16" type="ordered locus">HCH_00535</name>
</gene>
<proteinExistence type="inferred from homology"/>
<keyword evidence="12 15" id="KW-0472">Membrane</keyword>
<dbReference type="eggNOG" id="COG1108">
    <property type="taxonomic scope" value="Bacteria"/>
</dbReference>
<dbReference type="GO" id="GO:0006829">
    <property type="term" value="P:zinc ion transport"/>
    <property type="evidence" value="ECO:0007669"/>
    <property type="project" value="UniProtKB-KW"/>
</dbReference>
<evidence type="ECO:0000256" key="10">
    <source>
        <dbReference type="ARBA" id="ARBA00022989"/>
    </source>
</evidence>
<dbReference type="GO" id="GO:0055085">
    <property type="term" value="P:transmembrane transport"/>
    <property type="evidence" value="ECO:0007669"/>
    <property type="project" value="InterPro"/>
</dbReference>
<feature type="transmembrane region" description="Helical" evidence="15">
    <location>
        <begin position="85"/>
        <end position="104"/>
    </location>
</feature>
<dbReference type="SUPFAM" id="SSF81345">
    <property type="entry name" value="ABC transporter involved in vitamin B12 uptake, BtuC"/>
    <property type="match status" value="1"/>
</dbReference>
<comment type="subcellular location">
    <subcellularLocation>
        <location evidence="2">Cell inner membrane</location>
        <topology evidence="2">Multi-pass membrane protein</topology>
    </subcellularLocation>
    <subcellularLocation>
        <location evidence="14">Cell membrane</location>
        <topology evidence="14">Multi-pass membrane protein</topology>
    </subcellularLocation>
</comment>
<keyword evidence="17" id="KW-1185">Reference proteome</keyword>
<keyword evidence="4 14" id="KW-0813">Transport</keyword>
<dbReference type="GO" id="GO:0010043">
    <property type="term" value="P:response to zinc ion"/>
    <property type="evidence" value="ECO:0007669"/>
    <property type="project" value="TreeGrafter"/>
</dbReference>
<evidence type="ECO:0000256" key="13">
    <source>
        <dbReference type="ARBA" id="ARBA00040080"/>
    </source>
</evidence>
<dbReference type="HOGENOM" id="CLU_028808_3_2_6"/>
<dbReference type="CDD" id="cd06550">
    <property type="entry name" value="TM_ABC_iron-siderophores_like"/>
    <property type="match status" value="1"/>
</dbReference>
<organism evidence="16 17">
    <name type="scientific">Hahella chejuensis (strain KCTC 2396)</name>
    <dbReference type="NCBI Taxonomy" id="349521"/>
    <lineage>
        <taxon>Bacteria</taxon>
        <taxon>Pseudomonadati</taxon>
        <taxon>Pseudomonadota</taxon>
        <taxon>Gammaproteobacteria</taxon>
        <taxon>Oceanospirillales</taxon>
        <taxon>Hahellaceae</taxon>
        <taxon>Hahella</taxon>
    </lineage>
</organism>
<dbReference type="Proteomes" id="UP000000238">
    <property type="component" value="Chromosome"/>
</dbReference>
<keyword evidence="5" id="KW-1003">Cell membrane</keyword>
<sequence length="263" mass="28158">MLDILIPALLGGIGLAFITGPLGCFVVWRRMSYFGDTLSHSALMGVALGLMLEVNVSLAITAGCVLMGLTLALMQRQKHIATDTLLGILAHSSLSLGLVALSFMRDQQVDLMSYLFGDLLALNYQDVIWIFAGAVAAIVMLKLLWRSLLMMTLNEDLAAVEGYNILRTQLLLMLMMSLVIALAMKVVGVLLVTSLLIIPAAAARPFSDTPEKMAALAIASGVFAVVAGLSLSWWWDTPAGPSVVVAAFVLFLSSMGAHRLRHA</sequence>
<dbReference type="AlphaFoldDB" id="Q2SPI4"/>
<dbReference type="RefSeq" id="WP_011394517.1">
    <property type="nucleotide sequence ID" value="NC_007645.1"/>
</dbReference>
<dbReference type="InterPro" id="IPR037294">
    <property type="entry name" value="ABC_BtuC-like"/>
</dbReference>
<evidence type="ECO:0000313" key="16">
    <source>
        <dbReference type="EMBL" id="ABC27440.1"/>
    </source>
</evidence>
<feature type="transmembrane region" description="Helical" evidence="15">
    <location>
        <begin position="7"/>
        <end position="28"/>
    </location>
</feature>
<evidence type="ECO:0000256" key="6">
    <source>
        <dbReference type="ARBA" id="ARBA00022519"/>
    </source>
</evidence>
<evidence type="ECO:0000256" key="8">
    <source>
        <dbReference type="ARBA" id="ARBA00022833"/>
    </source>
</evidence>
<keyword evidence="7 14" id="KW-0812">Transmembrane</keyword>
<comment type="function">
    <text evidence="1">Involved in the high-affinity zinc uptake transport system.</text>
</comment>
<feature type="transmembrane region" description="Helical" evidence="15">
    <location>
        <begin position="241"/>
        <end position="260"/>
    </location>
</feature>
<evidence type="ECO:0000256" key="12">
    <source>
        <dbReference type="ARBA" id="ARBA00023136"/>
    </source>
</evidence>
<dbReference type="NCBIfam" id="NF007089">
    <property type="entry name" value="PRK09543.1"/>
    <property type="match status" value="1"/>
</dbReference>
<evidence type="ECO:0000313" key="17">
    <source>
        <dbReference type="Proteomes" id="UP000000238"/>
    </source>
</evidence>
<dbReference type="OrthoDB" id="9783937at2"/>
<evidence type="ECO:0000256" key="5">
    <source>
        <dbReference type="ARBA" id="ARBA00022475"/>
    </source>
</evidence>
<dbReference type="KEGG" id="hch:HCH_00535"/>
<evidence type="ECO:0000256" key="1">
    <source>
        <dbReference type="ARBA" id="ARBA00002313"/>
    </source>
</evidence>
<dbReference type="FunFam" id="1.10.3470.10:FF:000002">
    <property type="entry name" value="Zinc ABC transporter permease subunit ZnuB"/>
    <property type="match status" value="1"/>
</dbReference>
<feature type="transmembrane region" description="Helical" evidence="15">
    <location>
        <begin position="124"/>
        <end position="145"/>
    </location>
</feature>
<dbReference type="PANTHER" id="PTHR30477:SF23">
    <property type="entry name" value="HIGH-AFFINITY ZINC UPTAKE SYSTEM MEMBRANE PROTEIN ZNUB"/>
    <property type="match status" value="1"/>
</dbReference>
<reference evidence="16 17" key="1">
    <citation type="journal article" date="2005" name="Nucleic Acids Res.">
        <title>Genomic blueprint of Hahella chejuensis, a marine microbe producing an algicidal agent.</title>
        <authorList>
            <person name="Jeong H."/>
            <person name="Yim J.H."/>
            <person name="Lee C."/>
            <person name="Choi S.-H."/>
            <person name="Park Y.K."/>
            <person name="Yoon S.H."/>
            <person name="Hur C.-G."/>
            <person name="Kang H.-Y."/>
            <person name="Kim D."/>
            <person name="Lee H.H."/>
            <person name="Park K.H."/>
            <person name="Park S.-H."/>
            <person name="Park H.-S."/>
            <person name="Lee H.K."/>
            <person name="Oh T.K."/>
            <person name="Kim J.F."/>
        </authorList>
    </citation>
    <scope>NUCLEOTIDE SEQUENCE [LARGE SCALE GENOMIC DNA]</scope>
    <source>
        <strain evidence="16 17">KCTC 2396</strain>
    </source>
</reference>
<keyword evidence="6" id="KW-0997">Cell inner membrane</keyword>
<protein>
    <recommendedName>
        <fullName evidence="13">High-affinity zinc uptake system membrane protein ZnuB</fullName>
    </recommendedName>
</protein>
<evidence type="ECO:0000256" key="14">
    <source>
        <dbReference type="RuleBase" id="RU003943"/>
    </source>
</evidence>
<evidence type="ECO:0000256" key="11">
    <source>
        <dbReference type="ARBA" id="ARBA00023065"/>
    </source>
</evidence>
<keyword evidence="11" id="KW-0406">Ion transport</keyword>
<dbReference type="EMBL" id="CP000155">
    <property type="protein sequence ID" value="ABC27440.1"/>
    <property type="molecule type" value="Genomic_DNA"/>
</dbReference>
<evidence type="ECO:0000256" key="15">
    <source>
        <dbReference type="SAM" id="Phobius"/>
    </source>
</evidence>
<evidence type="ECO:0000256" key="9">
    <source>
        <dbReference type="ARBA" id="ARBA00022906"/>
    </source>
</evidence>
<dbReference type="Pfam" id="PF00950">
    <property type="entry name" value="ABC-3"/>
    <property type="match status" value="1"/>
</dbReference>
<dbReference type="PANTHER" id="PTHR30477">
    <property type="entry name" value="ABC-TRANSPORTER METAL-BINDING PROTEIN"/>
    <property type="match status" value="1"/>
</dbReference>
<evidence type="ECO:0000256" key="7">
    <source>
        <dbReference type="ARBA" id="ARBA00022692"/>
    </source>
</evidence>
<evidence type="ECO:0000256" key="3">
    <source>
        <dbReference type="ARBA" id="ARBA00008034"/>
    </source>
</evidence>
<feature type="transmembrane region" description="Helical" evidence="15">
    <location>
        <begin position="165"/>
        <end position="183"/>
    </location>
</feature>
<keyword evidence="8" id="KW-0862">Zinc</keyword>
<comment type="similarity">
    <text evidence="3 14">Belongs to the ABC-3 integral membrane protein family.</text>
</comment>
<keyword evidence="9" id="KW-0864">Zinc transport</keyword>
<dbReference type="GO" id="GO:0043190">
    <property type="term" value="C:ATP-binding cassette (ABC) transporter complex"/>
    <property type="evidence" value="ECO:0007669"/>
    <property type="project" value="InterPro"/>
</dbReference>
<dbReference type="Gene3D" id="1.10.3470.10">
    <property type="entry name" value="ABC transporter involved in vitamin B12 uptake, BtuC"/>
    <property type="match status" value="1"/>
</dbReference>
<evidence type="ECO:0000256" key="4">
    <source>
        <dbReference type="ARBA" id="ARBA00022448"/>
    </source>
</evidence>
<feature type="transmembrane region" description="Helical" evidence="15">
    <location>
        <begin position="213"/>
        <end position="235"/>
    </location>
</feature>
<dbReference type="InterPro" id="IPR001626">
    <property type="entry name" value="ABC_TroCD"/>
</dbReference>
<evidence type="ECO:0000256" key="2">
    <source>
        <dbReference type="ARBA" id="ARBA00004429"/>
    </source>
</evidence>
<name>Q2SPI4_HAHCH</name>
<feature type="transmembrane region" description="Helical" evidence="15">
    <location>
        <begin position="48"/>
        <end position="73"/>
    </location>
</feature>
<accession>Q2SPI4</accession>
<dbReference type="STRING" id="349521.HCH_00535"/>
<keyword evidence="10 15" id="KW-1133">Transmembrane helix</keyword>